<dbReference type="InterPro" id="IPR036640">
    <property type="entry name" value="ABC1_TM_sf"/>
</dbReference>
<dbReference type="Pfam" id="PF00005">
    <property type="entry name" value="ABC_tran"/>
    <property type="match status" value="1"/>
</dbReference>
<dbReference type="InterPro" id="IPR011527">
    <property type="entry name" value="ABC1_TM_dom"/>
</dbReference>
<dbReference type="PANTHER" id="PTHR43394:SF1">
    <property type="entry name" value="ATP-BINDING CASSETTE SUB-FAMILY B MEMBER 10, MITOCHONDRIAL"/>
    <property type="match status" value="1"/>
</dbReference>
<dbReference type="eggNOG" id="COG1132">
    <property type="taxonomic scope" value="Bacteria"/>
</dbReference>
<evidence type="ECO:0000256" key="3">
    <source>
        <dbReference type="ARBA" id="ARBA00022741"/>
    </source>
</evidence>
<feature type="transmembrane region" description="Helical" evidence="7">
    <location>
        <begin position="62"/>
        <end position="82"/>
    </location>
</feature>
<feature type="transmembrane region" description="Helical" evidence="7">
    <location>
        <begin position="246"/>
        <end position="269"/>
    </location>
</feature>
<protein>
    <submittedName>
        <fullName evidence="10">ABC transporter, ATP-binding protein</fullName>
    </submittedName>
</protein>
<dbReference type="SUPFAM" id="SSF90123">
    <property type="entry name" value="ABC transporter transmembrane region"/>
    <property type="match status" value="1"/>
</dbReference>
<gene>
    <name evidence="10" type="ORF">CLOSTMETH_01791</name>
</gene>
<keyword evidence="6 7" id="KW-0472">Membrane</keyword>
<evidence type="ECO:0000259" key="9">
    <source>
        <dbReference type="PROSITE" id="PS50929"/>
    </source>
</evidence>
<dbReference type="SUPFAM" id="SSF52540">
    <property type="entry name" value="P-loop containing nucleoside triphosphate hydrolases"/>
    <property type="match status" value="1"/>
</dbReference>
<dbReference type="SMART" id="SM00382">
    <property type="entry name" value="AAA"/>
    <property type="match status" value="1"/>
</dbReference>
<evidence type="ECO:0000256" key="5">
    <source>
        <dbReference type="ARBA" id="ARBA00022989"/>
    </source>
</evidence>
<dbReference type="GO" id="GO:0015421">
    <property type="term" value="F:ABC-type oligopeptide transporter activity"/>
    <property type="evidence" value="ECO:0007669"/>
    <property type="project" value="TreeGrafter"/>
</dbReference>
<feature type="domain" description="ABC transmembrane type-1" evidence="9">
    <location>
        <begin position="26"/>
        <end position="307"/>
    </location>
</feature>
<sequence>MARRSENTKALRWLFRTSKKQLVPMVLLILGNTLLASTAALFALACRGVIDGAVAQDRQELIVYAAALLGIILAQFVLRLACRSLEERIKAKLEMLYKSGLFETLLQKGYSEVTQFHSGELLNRLTNDVVVVSEGVATLLPNLFSLLTRISCALGVLILFDRMFALVFVIGGALLFAVSRVFRGRMKRMHKQVQQKDGEVRSFLQEVLGSLAIVKVFDIQNRMLAKSEQIQQEHYRARMKRRTVGILANAGFGLIFQTGYLYALLWGAFRLFEGSMSFGSLTAVLQLVGQVQQPFANLSGFLPKYYSMIASAERIIEMEQLPDEAGASTQRDAAALYADLRGICFENLTFRYDRETLFESADLQIDKYDFVAIEGISGIGKSTLLKLLLGLYPGYAGRIYLETDGEGEIPADRSTRRLFGYVPQGNYLFSGTIRENITLIRPDATQEQIDEAIRISCAEAFVRQLPQGLDTVIGEKGAGLSEGQVQRLAIARMLLSGAPVLLLDEATSALDEATSALDEQTEEQLLRNLRELRAYTLVIVSHKKAALSICNKRVRIVNQKIICSEEGCEPSPL</sequence>
<evidence type="ECO:0000256" key="1">
    <source>
        <dbReference type="ARBA" id="ARBA00004651"/>
    </source>
</evidence>
<keyword evidence="5 7" id="KW-1133">Transmembrane helix</keyword>
<comment type="caution">
    <text evidence="10">The sequence shown here is derived from an EMBL/GenBank/DDBJ whole genome shotgun (WGS) entry which is preliminary data.</text>
</comment>
<feature type="transmembrane region" description="Helical" evidence="7">
    <location>
        <begin position="21"/>
        <end position="50"/>
    </location>
</feature>
<evidence type="ECO:0000259" key="8">
    <source>
        <dbReference type="PROSITE" id="PS50893"/>
    </source>
</evidence>
<evidence type="ECO:0000313" key="10">
    <source>
        <dbReference type="EMBL" id="EEG30578.1"/>
    </source>
</evidence>
<dbReference type="InterPro" id="IPR003593">
    <property type="entry name" value="AAA+_ATPase"/>
</dbReference>
<keyword evidence="3" id="KW-0547">Nucleotide-binding</keyword>
<dbReference type="CDD" id="cd07346">
    <property type="entry name" value="ABC_6TM_exporters"/>
    <property type="match status" value="1"/>
</dbReference>
<name>C0ED65_9FIRM</name>
<dbReference type="InterPro" id="IPR003439">
    <property type="entry name" value="ABC_transporter-like_ATP-bd"/>
</dbReference>
<reference evidence="10 11" key="1">
    <citation type="submission" date="2009-01" db="EMBL/GenBank/DDBJ databases">
        <authorList>
            <person name="Fulton L."/>
            <person name="Clifton S."/>
            <person name="Fulton B."/>
            <person name="Xu J."/>
            <person name="Minx P."/>
            <person name="Pepin K.H."/>
            <person name="Johnson M."/>
            <person name="Bhonagiri V."/>
            <person name="Nash W.E."/>
            <person name="Mardis E.R."/>
            <person name="Wilson R.K."/>
        </authorList>
    </citation>
    <scope>NUCLEOTIDE SEQUENCE [LARGE SCALE GENOMIC DNA]</scope>
    <source>
        <strain evidence="10 11">DSM 5476</strain>
    </source>
</reference>
<dbReference type="AlphaFoldDB" id="C0ED65"/>
<evidence type="ECO:0000256" key="4">
    <source>
        <dbReference type="ARBA" id="ARBA00022840"/>
    </source>
</evidence>
<organism evidence="10 11">
    <name type="scientific">[Clostridium] methylpentosum DSM 5476</name>
    <dbReference type="NCBI Taxonomy" id="537013"/>
    <lineage>
        <taxon>Bacteria</taxon>
        <taxon>Bacillati</taxon>
        <taxon>Bacillota</taxon>
        <taxon>Clostridia</taxon>
        <taxon>Eubacteriales</taxon>
        <taxon>Oscillospiraceae</taxon>
        <taxon>Oscillospiraceae incertae sedis</taxon>
    </lineage>
</organism>
<comment type="subcellular location">
    <subcellularLocation>
        <location evidence="1">Cell membrane</location>
        <topology evidence="1">Multi-pass membrane protein</topology>
    </subcellularLocation>
</comment>
<feature type="transmembrane region" description="Helical" evidence="7">
    <location>
        <begin position="164"/>
        <end position="182"/>
    </location>
</feature>
<keyword evidence="11" id="KW-1185">Reference proteome</keyword>
<evidence type="ECO:0000256" key="7">
    <source>
        <dbReference type="SAM" id="Phobius"/>
    </source>
</evidence>
<accession>C0ED65</accession>
<dbReference type="InterPro" id="IPR027417">
    <property type="entry name" value="P-loop_NTPase"/>
</dbReference>
<dbReference type="GO" id="GO:0005886">
    <property type="term" value="C:plasma membrane"/>
    <property type="evidence" value="ECO:0007669"/>
    <property type="project" value="UniProtKB-SubCell"/>
</dbReference>
<evidence type="ECO:0000256" key="6">
    <source>
        <dbReference type="ARBA" id="ARBA00023136"/>
    </source>
</evidence>
<evidence type="ECO:0000256" key="2">
    <source>
        <dbReference type="ARBA" id="ARBA00022692"/>
    </source>
</evidence>
<reference evidence="10 11" key="2">
    <citation type="submission" date="2009-02" db="EMBL/GenBank/DDBJ databases">
        <title>Draft genome sequence of Clostridium methylpentosum (DSM 5476).</title>
        <authorList>
            <person name="Sudarsanam P."/>
            <person name="Ley R."/>
            <person name="Guruge J."/>
            <person name="Turnbaugh P.J."/>
            <person name="Mahowald M."/>
            <person name="Liep D."/>
            <person name="Gordon J."/>
        </authorList>
    </citation>
    <scope>NUCLEOTIDE SEQUENCE [LARGE SCALE GENOMIC DNA]</scope>
    <source>
        <strain evidence="10 11">DSM 5476</strain>
    </source>
</reference>
<dbReference type="InterPro" id="IPR039421">
    <property type="entry name" value="Type_1_exporter"/>
</dbReference>
<dbReference type="GO" id="GO:0005524">
    <property type="term" value="F:ATP binding"/>
    <property type="evidence" value="ECO:0007669"/>
    <property type="project" value="UniProtKB-KW"/>
</dbReference>
<dbReference type="Proteomes" id="UP000003340">
    <property type="component" value="Unassembled WGS sequence"/>
</dbReference>
<dbReference type="PROSITE" id="PS50929">
    <property type="entry name" value="ABC_TM1F"/>
    <property type="match status" value="1"/>
</dbReference>
<dbReference type="EMBL" id="ACEC01000060">
    <property type="protein sequence ID" value="EEG30578.1"/>
    <property type="molecule type" value="Genomic_DNA"/>
</dbReference>
<dbReference type="PROSITE" id="PS50893">
    <property type="entry name" value="ABC_TRANSPORTER_2"/>
    <property type="match status" value="1"/>
</dbReference>
<feature type="transmembrane region" description="Helical" evidence="7">
    <location>
        <begin position="139"/>
        <end position="158"/>
    </location>
</feature>
<keyword evidence="4 10" id="KW-0067">ATP-binding</keyword>
<dbReference type="STRING" id="537013.CLOSTMETH_01791"/>
<dbReference type="PANTHER" id="PTHR43394">
    <property type="entry name" value="ATP-DEPENDENT PERMEASE MDL1, MITOCHONDRIAL"/>
    <property type="match status" value="1"/>
</dbReference>
<dbReference type="HOGENOM" id="CLU_000604_84_3_9"/>
<dbReference type="Gene3D" id="1.20.1560.10">
    <property type="entry name" value="ABC transporter type 1, transmembrane domain"/>
    <property type="match status" value="1"/>
</dbReference>
<dbReference type="Pfam" id="PF00664">
    <property type="entry name" value="ABC_membrane"/>
    <property type="match status" value="1"/>
</dbReference>
<dbReference type="GO" id="GO:0016887">
    <property type="term" value="F:ATP hydrolysis activity"/>
    <property type="evidence" value="ECO:0007669"/>
    <property type="project" value="InterPro"/>
</dbReference>
<evidence type="ECO:0000313" key="11">
    <source>
        <dbReference type="Proteomes" id="UP000003340"/>
    </source>
</evidence>
<feature type="domain" description="ABC transporter" evidence="8">
    <location>
        <begin position="343"/>
        <end position="573"/>
    </location>
</feature>
<dbReference type="Gene3D" id="3.40.50.300">
    <property type="entry name" value="P-loop containing nucleotide triphosphate hydrolases"/>
    <property type="match status" value="1"/>
</dbReference>
<proteinExistence type="predicted"/>
<keyword evidence="2 7" id="KW-0812">Transmembrane</keyword>